<sequence length="180" mass="20727">MLKVVKNEQGQAMVEYALVLPVFLLLLMFVIDVGWITYQKVMFNHVCRRTSWDISLPQEEEWVMTNNRPIVRSGFRANRILREQFSKANEDTTNHIDLSNVSISNGKVSIYPGSKVYKYNAPRGVPSDQADVHFGTTTIEIQGVIEYTIEPLTPLSKPFFRDGINLTNNLYKARRIRMQS</sequence>
<dbReference type="Pfam" id="PF07811">
    <property type="entry name" value="TadE"/>
    <property type="match status" value="1"/>
</dbReference>
<gene>
    <name evidence="3" type="ORF">PRVXT_002391</name>
</gene>
<accession>A0AAU7VJY7</accession>
<keyword evidence="1" id="KW-0812">Transmembrane</keyword>
<feature type="domain" description="TadE-like" evidence="2">
    <location>
        <begin position="10"/>
        <end position="48"/>
    </location>
</feature>
<name>A0AAU7VJY7_9FIRM</name>
<evidence type="ECO:0000259" key="2">
    <source>
        <dbReference type="Pfam" id="PF07811"/>
    </source>
</evidence>
<protein>
    <submittedName>
        <fullName evidence="3">TadE/TadG family type IV pilus assembly protein</fullName>
    </submittedName>
</protein>
<evidence type="ECO:0000313" key="3">
    <source>
        <dbReference type="EMBL" id="XBX74357.1"/>
    </source>
</evidence>
<keyword evidence="1" id="KW-1133">Transmembrane helix</keyword>
<evidence type="ECO:0000256" key="1">
    <source>
        <dbReference type="SAM" id="Phobius"/>
    </source>
</evidence>
<reference evidence="3" key="1">
    <citation type="journal article" date="2013" name="Extremophiles">
        <title>Proteinivorax tanatarense gen. nov., sp. nov., an anaerobic, haloalkaliphilic, proteolytic bacterium isolated from a decaying algal bloom, and proposal of Proteinivoraceae fam. nov.</title>
        <authorList>
            <person name="Kevbrin V."/>
            <person name="Boltyanskaya Y."/>
            <person name="Zhilina T."/>
            <person name="Kolganova T."/>
            <person name="Lavrentjeva E."/>
            <person name="Kuznetsov B."/>
        </authorList>
    </citation>
    <scope>NUCLEOTIDE SEQUENCE</scope>
    <source>
        <strain evidence="3">Z-910T</strain>
    </source>
</reference>
<proteinExistence type="predicted"/>
<keyword evidence="1" id="KW-0472">Membrane</keyword>
<organism evidence="3">
    <name type="scientific">Proteinivorax tanatarense</name>
    <dbReference type="NCBI Taxonomy" id="1260629"/>
    <lineage>
        <taxon>Bacteria</taxon>
        <taxon>Bacillati</taxon>
        <taxon>Bacillota</taxon>
        <taxon>Clostridia</taxon>
        <taxon>Eubacteriales</taxon>
        <taxon>Proteinivoracaceae</taxon>
        <taxon>Proteinivorax</taxon>
    </lineage>
</organism>
<dbReference type="EMBL" id="CP158367">
    <property type="protein sequence ID" value="XBX74357.1"/>
    <property type="molecule type" value="Genomic_DNA"/>
</dbReference>
<dbReference type="RefSeq" id="WP_350343111.1">
    <property type="nucleotide sequence ID" value="NZ_CP158367.1"/>
</dbReference>
<reference evidence="3" key="2">
    <citation type="submission" date="2024-06" db="EMBL/GenBank/DDBJ databases">
        <authorList>
            <person name="Petrova K.O."/>
            <person name="Toshchakov S.V."/>
            <person name="Boltjanskaja Y.V."/>
            <person name="Kevbrin V."/>
        </authorList>
    </citation>
    <scope>NUCLEOTIDE SEQUENCE</scope>
    <source>
        <strain evidence="3">Z-910T</strain>
    </source>
</reference>
<feature type="transmembrane region" description="Helical" evidence="1">
    <location>
        <begin position="16"/>
        <end position="38"/>
    </location>
</feature>
<dbReference type="AlphaFoldDB" id="A0AAU7VJY7"/>
<dbReference type="InterPro" id="IPR012495">
    <property type="entry name" value="TadE-like_dom"/>
</dbReference>